<feature type="signal peptide" evidence="1">
    <location>
        <begin position="1"/>
        <end position="23"/>
    </location>
</feature>
<evidence type="ECO:0000313" key="4">
    <source>
        <dbReference type="Proteomes" id="UP001054889"/>
    </source>
</evidence>
<reference evidence="3" key="2">
    <citation type="submission" date="2021-12" db="EMBL/GenBank/DDBJ databases">
        <title>Resequencing data analysis of finger millet.</title>
        <authorList>
            <person name="Hatakeyama M."/>
            <person name="Aluri S."/>
            <person name="Balachadran M.T."/>
            <person name="Sivarajan S.R."/>
            <person name="Poveda L."/>
            <person name="Shimizu-Inatsugi R."/>
            <person name="Schlapbach R."/>
            <person name="Sreeman S.M."/>
            <person name="Shimizu K.K."/>
        </authorList>
    </citation>
    <scope>NUCLEOTIDE SEQUENCE</scope>
</reference>
<dbReference type="EMBL" id="BQKI01000002">
    <property type="protein sequence ID" value="GJM87576.1"/>
    <property type="molecule type" value="Genomic_DNA"/>
</dbReference>
<name>A0AAV5BMW5_ELECO</name>
<evidence type="ECO:0000259" key="2">
    <source>
        <dbReference type="Pfam" id="PF13962"/>
    </source>
</evidence>
<feature type="chain" id="PRO_5043752859" description="PGG domain-containing protein" evidence="1">
    <location>
        <begin position="24"/>
        <end position="65"/>
    </location>
</feature>
<proteinExistence type="predicted"/>
<dbReference type="InterPro" id="IPR026961">
    <property type="entry name" value="PGG_dom"/>
</dbReference>
<evidence type="ECO:0000313" key="3">
    <source>
        <dbReference type="EMBL" id="GJM87576.1"/>
    </source>
</evidence>
<protein>
    <recommendedName>
        <fullName evidence="2">PGG domain-containing protein</fullName>
    </recommendedName>
</protein>
<accession>A0AAV5BMW5</accession>
<organism evidence="3 4">
    <name type="scientific">Eleusine coracana subsp. coracana</name>
    <dbReference type="NCBI Taxonomy" id="191504"/>
    <lineage>
        <taxon>Eukaryota</taxon>
        <taxon>Viridiplantae</taxon>
        <taxon>Streptophyta</taxon>
        <taxon>Embryophyta</taxon>
        <taxon>Tracheophyta</taxon>
        <taxon>Spermatophyta</taxon>
        <taxon>Magnoliopsida</taxon>
        <taxon>Liliopsida</taxon>
        <taxon>Poales</taxon>
        <taxon>Poaceae</taxon>
        <taxon>PACMAD clade</taxon>
        <taxon>Chloridoideae</taxon>
        <taxon>Cynodonteae</taxon>
        <taxon>Eleusininae</taxon>
        <taxon>Eleusine</taxon>
    </lineage>
</organism>
<sequence length="65" mass="7045">MRKARDLVMLLATLVVSITYQAGLDPAGGLFGQTTVMATRVVTLYSQQQTLLGTRFSSTATQRPL</sequence>
<comment type="caution">
    <text evidence="3">The sequence shown here is derived from an EMBL/GenBank/DDBJ whole genome shotgun (WGS) entry which is preliminary data.</text>
</comment>
<evidence type="ECO:0000256" key="1">
    <source>
        <dbReference type="SAM" id="SignalP"/>
    </source>
</evidence>
<reference evidence="3" key="1">
    <citation type="journal article" date="2018" name="DNA Res.">
        <title>Multiple hybrid de novo genome assembly of finger millet, an orphan allotetraploid crop.</title>
        <authorList>
            <person name="Hatakeyama M."/>
            <person name="Aluri S."/>
            <person name="Balachadran M.T."/>
            <person name="Sivarajan S.R."/>
            <person name="Patrignani A."/>
            <person name="Gruter S."/>
            <person name="Poveda L."/>
            <person name="Shimizu-Inatsugi R."/>
            <person name="Baeten J."/>
            <person name="Francoijs K.J."/>
            <person name="Nataraja K.N."/>
            <person name="Reddy Y.A.N."/>
            <person name="Phadnis S."/>
            <person name="Ravikumar R.L."/>
            <person name="Schlapbach R."/>
            <person name="Sreeman S.M."/>
            <person name="Shimizu K.K."/>
        </authorList>
    </citation>
    <scope>NUCLEOTIDE SEQUENCE</scope>
</reference>
<gene>
    <name evidence="3" type="primary">ga03543</name>
    <name evidence="3" type="ORF">PR202_ga03543</name>
</gene>
<feature type="domain" description="PGG" evidence="2">
    <location>
        <begin position="1"/>
        <end position="33"/>
    </location>
</feature>
<dbReference type="Proteomes" id="UP001054889">
    <property type="component" value="Unassembled WGS sequence"/>
</dbReference>
<dbReference type="Pfam" id="PF13962">
    <property type="entry name" value="PGG"/>
    <property type="match status" value="1"/>
</dbReference>
<keyword evidence="4" id="KW-1185">Reference proteome</keyword>
<dbReference type="AlphaFoldDB" id="A0AAV5BMW5"/>
<keyword evidence="1" id="KW-0732">Signal</keyword>